<dbReference type="RefSeq" id="WP_267029476.1">
    <property type="nucleotide sequence ID" value="NZ_JAIFZO010000002.1"/>
</dbReference>
<dbReference type="Pfam" id="PF19956">
    <property type="entry name" value="EAD2"/>
    <property type="match status" value="1"/>
</dbReference>
<evidence type="ECO:0000259" key="1">
    <source>
        <dbReference type="Pfam" id="PF00656"/>
    </source>
</evidence>
<comment type="caution">
    <text evidence="3">The sequence shown here is derived from an EMBL/GenBank/DDBJ whole genome shotgun (WGS) entry which is preliminary data.</text>
</comment>
<feature type="domain" description="Effector-associated" evidence="2">
    <location>
        <begin position="281"/>
        <end position="360"/>
    </location>
</feature>
<dbReference type="Pfam" id="PF00656">
    <property type="entry name" value="Peptidase_C14"/>
    <property type="match status" value="1"/>
</dbReference>
<accession>A0ABT3VAR2</accession>
<dbReference type="EMBL" id="JAIFZO010000002">
    <property type="protein sequence ID" value="MCX4237035.1"/>
    <property type="molecule type" value="Genomic_DNA"/>
</dbReference>
<name>A0ABT3VAR2_9ACTN</name>
<dbReference type="InterPro" id="IPR045431">
    <property type="entry name" value="EAD2"/>
</dbReference>
<dbReference type="Gene3D" id="3.40.50.1460">
    <property type="match status" value="1"/>
</dbReference>
<dbReference type="InterPro" id="IPR011600">
    <property type="entry name" value="Pept_C14_caspase"/>
</dbReference>
<evidence type="ECO:0000313" key="3">
    <source>
        <dbReference type="EMBL" id="MCX4237035.1"/>
    </source>
</evidence>
<feature type="domain" description="Peptidase C14 caspase" evidence="1">
    <location>
        <begin position="16"/>
        <end position="255"/>
    </location>
</feature>
<keyword evidence="4" id="KW-1185">Reference proteome</keyword>
<evidence type="ECO:0000259" key="2">
    <source>
        <dbReference type="Pfam" id="PF19956"/>
    </source>
</evidence>
<proteinExistence type="predicted"/>
<sequence length="374" mass="40939">MTGPEAAGKGQDPRRVHALIVGIEQYGAGGAWDLPGPARDALAFHRLLKLAGVPDSQLRLHLAPLPPFAPDTPYRPADHATLRRALVRELAAAQGEVLWVWWGGHGVLDRADHLRLLCSDATTGDKVALDLDTALARYAGDAVPALTEQLWLVDACETFEEALSFRDPLPDDALPVGRRNLAHRQAMLRAAGRGRAAANDPVRATGLFSEILLDLLAERAGALPALPDPEELFSAVRVRVAALREAGRTLQHPEIRLWSPQRTETLPPAQERGLSPLLRAVEAVMAYDWTADPVERQAIVAALGPRIHATLPRHSKARTDVTGILNSLGRRRPEDLWELFDVVVSVDDDTDKRAELADALREFATYHAQRRRPG</sequence>
<organism evidence="3 4">
    <name type="scientific">Streptomyces ortus</name>
    <dbReference type="NCBI Taxonomy" id="2867268"/>
    <lineage>
        <taxon>Bacteria</taxon>
        <taxon>Bacillati</taxon>
        <taxon>Actinomycetota</taxon>
        <taxon>Actinomycetes</taxon>
        <taxon>Kitasatosporales</taxon>
        <taxon>Streptomycetaceae</taxon>
        <taxon>Streptomyces</taxon>
    </lineage>
</organism>
<evidence type="ECO:0000313" key="4">
    <source>
        <dbReference type="Proteomes" id="UP001165590"/>
    </source>
</evidence>
<protein>
    <submittedName>
        <fullName evidence="3">Caspase family protein</fullName>
    </submittedName>
</protein>
<dbReference type="Proteomes" id="UP001165590">
    <property type="component" value="Unassembled WGS sequence"/>
</dbReference>
<reference evidence="3" key="1">
    <citation type="journal article" date="2022" name="bioRxiv">
        <title>Discovery and biosynthetic assessment of Streptomyces ortus sp nov. isolated from a deep-sea sponge.</title>
        <authorList>
            <person name="Williams S.E."/>
        </authorList>
    </citation>
    <scope>NUCLEOTIDE SEQUENCE</scope>
    <source>
        <strain evidence="3">A15ISP2-DRY2</strain>
    </source>
</reference>
<gene>
    <name evidence="3" type="ORF">K3769_30555</name>
</gene>